<evidence type="ECO:0000256" key="1">
    <source>
        <dbReference type="SAM" id="Coils"/>
    </source>
</evidence>
<comment type="caution">
    <text evidence="3">The sequence shown here is derived from an EMBL/GenBank/DDBJ whole genome shotgun (WGS) entry which is preliminary data.</text>
</comment>
<dbReference type="OrthoDB" id="5319015at2759"/>
<keyword evidence="4" id="KW-1185">Reference proteome</keyword>
<proteinExistence type="predicted"/>
<gene>
    <name evidence="3" type="ORF">M501DRAFT_1000500</name>
</gene>
<dbReference type="Pfam" id="PF23868">
    <property type="entry name" value="Mmc1_C"/>
    <property type="match status" value="1"/>
</dbReference>
<keyword evidence="1" id="KW-0175">Coiled coil</keyword>
<dbReference type="EMBL" id="MU006091">
    <property type="protein sequence ID" value="KAF2841329.1"/>
    <property type="molecule type" value="Genomic_DNA"/>
</dbReference>
<evidence type="ECO:0000259" key="2">
    <source>
        <dbReference type="Pfam" id="PF23868"/>
    </source>
</evidence>
<feature type="coiled-coil region" evidence="1">
    <location>
        <begin position="609"/>
        <end position="655"/>
    </location>
</feature>
<organism evidence="3 4">
    <name type="scientific">Patellaria atrata CBS 101060</name>
    <dbReference type="NCBI Taxonomy" id="1346257"/>
    <lineage>
        <taxon>Eukaryota</taxon>
        <taxon>Fungi</taxon>
        <taxon>Dikarya</taxon>
        <taxon>Ascomycota</taxon>
        <taxon>Pezizomycotina</taxon>
        <taxon>Dothideomycetes</taxon>
        <taxon>Dothideomycetes incertae sedis</taxon>
        <taxon>Patellariales</taxon>
        <taxon>Patellariaceae</taxon>
        <taxon>Patellaria</taxon>
    </lineage>
</organism>
<evidence type="ECO:0000313" key="4">
    <source>
        <dbReference type="Proteomes" id="UP000799429"/>
    </source>
</evidence>
<dbReference type="Pfam" id="PF23867">
    <property type="entry name" value="Mmc1_N"/>
    <property type="match status" value="1"/>
</dbReference>
<name>A0A9P4SF99_9PEZI</name>
<dbReference type="PANTHER" id="PTHR38644">
    <property type="entry name" value="EXPRESSED PROTEIN"/>
    <property type="match status" value="1"/>
</dbReference>
<dbReference type="InterPro" id="IPR056196">
    <property type="entry name" value="Mmc1_C"/>
</dbReference>
<protein>
    <recommendedName>
        <fullName evidence="2">Mmc1 C-terminal domain-containing protein</fullName>
    </recommendedName>
</protein>
<dbReference type="PANTHER" id="PTHR38644:SF1">
    <property type="entry name" value="EXPRESSED PROTEIN"/>
    <property type="match status" value="1"/>
</dbReference>
<feature type="domain" description="Mmc1 C-terminal" evidence="2">
    <location>
        <begin position="389"/>
        <end position="606"/>
    </location>
</feature>
<sequence length="655" mass="73158">MPPRPSLLSKWAQISRKKGVGLFFCPSCSVWRLNGPRNDPPSRQTRQRSSIARPYARNVSTVASSTAINPPLNVSERYKKLYYALDRLKGPAGTYVNLNRLQLALKGLESGSPIIRIAILSLGNPTIARRLARLLLADPLGPSSRWEDLITQEKDDGRSLLLRYGEEDEVAPRNPLLKTIFVPSPMLQRNGLEIIISSLNIDVEPPIFGNAESPVETILTPTLQTPISSGRTTIVTYPVHGTIIVGDGLDSAIRFGRYTAGLSKDDLPPQTINVAFNIPCAEVKEISSAETNIMDIGVAEDALKLFRKSIANSVYYEQGWFRSGMPALTEWLTKEKQTSDTSVRPAVIQLISTLLDDAQRRIITDENLRLQTITAETGLSGTKTSIIDLLKDWAEASHNELRQGLDLAFHGAHWKRISWWKLFWRVDDVSMILSDVLERRWLVDAEKDIVFVAGRIGQAIFQKSQGAIDAPVVRRTPEDTSSMNKASDKSISRIRIAIPEVVDDGEPLLPKPRPWPQLIAEQRAILYETTVPRLQALAQQLILETLSTTSLTTALSVLIYLSFPTFSVVEAGSVAAFGLVWSLRRVQTRWEDARTKWGDKLREEGRKVLKETQKMVREFLDRLDAVEADEGVEARKMAGEAVDQAKDELEKAVRR</sequence>
<evidence type="ECO:0000313" key="3">
    <source>
        <dbReference type="EMBL" id="KAF2841329.1"/>
    </source>
</evidence>
<accession>A0A9P4SF99</accession>
<dbReference type="AlphaFoldDB" id="A0A9P4SF99"/>
<dbReference type="Proteomes" id="UP000799429">
    <property type="component" value="Unassembled WGS sequence"/>
</dbReference>
<reference evidence="3" key="1">
    <citation type="journal article" date="2020" name="Stud. Mycol.">
        <title>101 Dothideomycetes genomes: a test case for predicting lifestyles and emergence of pathogens.</title>
        <authorList>
            <person name="Haridas S."/>
            <person name="Albert R."/>
            <person name="Binder M."/>
            <person name="Bloem J."/>
            <person name="Labutti K."/>
            <person name="Salamov A."/>
            <person name="Andreopoulos B."/>
            <person name="Baker S."/>
            <person name="Barry K."/>
            <person name="Bills G."/>
            <person name="Bluhm B."/>
            <person name="Cannon C."/>
            <person name="Castanera R."/>
            <person name="Culley D."/>
            <person name="Daum C."/>
            <person name="Ezra D."/>
            <person name="Gonzalez J."/>
            <person name="Henrissat B."/>
            <person name="Kuo A."/>
            <person name="Liang C."/>
            <person name="Lipzen A."/>
            <person name="Lutzoni F."/>
            <person name="Magnuson J."/>
            <person name="Mondo S."/>
            <person name="Nolan M."/>
            <person name="Ohm R."/>
            <person name="Pangilinan J."/>
            <person name="Park H.-J."/>
            <person name="Ramirez L."/>
            <person name="Alfaro M."/>
            <person name="Sun H."/>
            <person name="Tritt A."/>
            <person name="Yoshinaga Y."/>
            <person name="Zwiers L.-H."/>
            <person name="Turgeon B."/>
            <person name="Goodwin S."/>
            <person name="Spatafora J."/>
            <person name="Crous P."/>
            <person name="Grigoriev I."/>
        </authorList>
    </citation>
    <scope>NUCLEOTIDE SEQUENCE</scope>
    <source>
        <strain evidence="3">CBS 101060</strain>
    </source>
</reference>